<name>A0A7S3I668_9SPIT</name>
<dbReference type="Gene3D" id="2.120.10.80">
    <property type="entry name" value="Kelch-type beta propeller"/>
    <property type="match status" value="1"/>
</dbReference>
<sequence length="231" mass="26431">MHSNLAVTMYSNLTGKVTKETLLDPRIQRDFHRALPVFKQYIAVTGGSQRNAFGIPYHQKSTFFYNLATNEYIDGPEMNVGRRSHGQCQRGYYLYVFGGRGEGGWLNSIECLEAKTFLNGTEKQWERLDNFNFSTRRCPLVCKMPDGTILIAGGWNNIKKELDDVMFVNKDRSITLHKQMPGMFRFDCTSQPTVCFDGSMVSFVQPPGTKYELILARYDPKANEFENLGNF</sequence>
<dbReference type="AlphaFoldDB" id="A0A7S3I668"/>
<dbReference type="SUPFAM" id="SSF117281">
    <property type="entry name" value="Kelch motif"/>
    <property type="match status" value="1"/>
</dbReference>
<proteinExistence type="predicted"/>
<dbReference type="EMBL" id="HBIE01031645">
    <property type="protein sequence ID" value="CAE0314684.1"/>
    <property type="molecule type" value="Transcribed_RNA"/>
</dbReference>
<gene>
    <name evidence="1" type="ORF">FEHR0123_LOCUS9610</name>
</gene>
<protein>
    <submittedName>
        <fullName evidence="1">Uncharacterized protein</fullName>
    </submittedName>
</protein>
<reference evidence="1" key="1">
    <citation type="submission" date="2021-01" db="EMBL/GenBank/DDBJ databases">
        <authorList>
            <person name="Corre E."/>
            <person name="Pelletier E."/>
            <person name="Niang G."/>
            <person name="Scheremetjew M."/>
            <person name="Finn R."/>
            <person name="Kale V."/>
            <person name="Holt S."/>
            <person name="Cochrane G."/>
            <person name="Meng A."/>
            <person name="Brown T."/>
            <person name="Cohen L."/>
        </authorList>
    </citation>
    <scope>NUCLEOTIDE SEQUENCE</scope>
    <source>
        <strain evidence="1">Fehren 1</strain>
    </source>
</reference>
<dbReference type="InterPro" id="IPR015915">
    <property type="entry name" value="Kelch-typ_b-propeller"/>
</dbReference>
<evidence type="ECO:0000313" key="1">
    <source>
        <dbReference type="EMBL" id="CAE0314684.1"/>
    </source>
</evidence>
<accession>A0A7S3I668</accession>
<organism evidence="1">
    <name type="scientific">Favella ehrenbergii</name>
    <dbReference type="NCBI Taxonomy" id="182087"/>
    <lineage>
        <taxon>Eukaryota</taxon>
        <taxon>Sar</taxon>
        <taxon>Alveolata</taxon>
        <taxon>Ciliophora</taxon>
        <taxon>Intramacronucleata</taxon>
        <taxon>Spirotrichea</taxon>
        <taxon>Choreotrichia</taxon>
        <taxon>Tintinnida</taxon>
        <taxon>Xystonellidae</taxon>
        <taxon>Favella</taxon>
    </lineage>
</organism>